<dbReference type="AlphaFoldDB" id="A0A1L3F428"/>
<organism evidence="5 6">
    <name type="scientific">Bradyrhizobium japonicum</name>
    <dbReference type="NCBI Taxonomy" id="375"/>
    <lineage>
        <taxon>Bacteria</taxon>
        <taxon>Pseudomonadati</taxon>
        <taxon>Pseudomonadota</taxon>
        <taxon>Alphaproteobacteria</taxon>
        <taxon>Hyphomicrobiales</taxon>
        <taxon>Nitrobacteraceae</taxon>
        <taxon>Bradyrhizobium</taxon>
    </lineage>
</organism>
<dbReference type="CDD" id="cd05804">
    <property type="entry name" value="StaR_like"/>
    <property type="match status" value="1"/>
</dbReference>
<name>A0A1L3F428_BRAJP</name>
<sequence>MTAHEDRYGLSLSTSSHEAASAYREGVDLMLAGWTGTAETLDRAIAADPDFALPHIARARVHAFYQQGDLAQQKAAVARERVARRGTERERSHVETLALAIEGRLPEAIASTLKHVESWPHDAVVLSLPLGAFGLFAFSGMADHDRARHELCERVARHYGEDWWFLTMSGWAMTENGDVARGRGVTERGFDLRRQNAHAAHAVLHAMFEDGSIDAADRLVDAWIPSYDRAGILHGHIRWHQALGALEHGDAARALAIYADVLQPAATRAPPLNVVTDGASLLWRLSAYGHTVPEALWLEADATAQKLFPKSSLPFADVHMALFAAATQNQEALAARLAAIEQRLTEGKLPAGPVVPAICRALVAFAREDYASCVRTLGPVLGEVVRIGGSHAQRELIEDTYIVALMRSGELPRARALLDARLHRRPSLRDTRWQAATV</sequence>
<keyword evidence="3" id="KW-0677">Repeat</keyword>
<accession>A0A1L3F428</accession>
<evidence type="ECO:0000256" key="4">
    <source>
        <dbReference type="ARBA" id="ARBA00022803"/>
    </source>
</evidence>
<dbReference type="EMBL" id="CP017637">
    <property type="protein sequence ID" value="APG07992.1"/>
    <property type="molecule type" value="Genomic_DNA"/>
</dbReference>
<dbReference type="RefSeq" id="WP_071909273.1">
    <property type="nucleotide sequence ID" value="NZ_CP017637.1"/>
</dbReference>
<gene>
    <name evidence="5" type="ORF">BKD09_06570</name>
</gene>
<evidence type="ECO:0000256" key="1">
    <source>
        <dbReference type="ARBA" id="ARBA00005857"/>
    </source>
</evidence>
<dbReference type="Proteomes" id="UP000181962">
    <property type="component" value="Chromosome"/>
</dbReference>
<evidence type="ECO:0000313" key="5">
    <source>
        <dbReference type="EMBL" id="APG07992.1"/>
    </source>
</evidence>
<dbReference type="PANTHER" id="PTHR16263:SF4">
    <property type="entry name" value="TETRATRICOPEPTIDE REPEAT PROTEIN 38"/>
    <property type="match status" value="1"/>
</dbReference>
<keyword evidence="4" id="KW-0802">TPR repeat</keyword>
<evidence type="ECO:0000256" key="2">
    <source>
        <dbReference type="ARBA" id="ARBA00019992"/>
    </source>
</evidence>
<dbReference type="OrthoDB" id="9815900at2"/>
<reference evidence="5 6" key="1">
    <citation type="submission" date="2016-11" db="EMBL/GenBank/DDBJ databases">
        <title>Complete Genome Sequence of Bradyrhizobium sp. strain J5, an isolated from soybean nodule in Hokkaido.</title>
        <authorList>
            <person name="Kanehara K."/>
        </authorList>
    </citation>
    <scope>NUCLEOTIDE SEQUENCE [LARGE SCALE GENOMIC DNA]</scope>
    <source>
        <strain evidence="5 6">J5</strain>
    </source>
</reference>
<dbReference type="PANTHER" id="PTHR16263">
    <property type="entry name" value="TETRATRICOPEPTIDE REPEAT PROTEIN 38"/>
    <property type="match status" value="1"/>
</dbReference>
<comment type="similarity">
    <text evidence="1">Belongs to the TTC38 family.</text>
</comment>
<evidence type="ECO:0000256" key="3">
    <source>
        <dbReference type="ARBA" id="ARBA00022737"/>
    </source>
</evidence>
<dbReference type="Gene3D" id="1.25.40.10">
    <property type="entry name" value="Tetratricopeptide repeat domain"/>
    <property type="match status" value="1"/>
</dbReference>
<protein>
    <recommendedName>
        <fullName evidence="2">Tetratricopeptide repeat protein 38</fullName>
    </recommendedName>
</protein>
<dbReference type="InterPro" id="IPR033891">
    <property type="entry name" value="TTC38"/>
</dbReference>
<evidence type="ECO:0000313" key="6">
    <source>
        <dbReference type="Proteomes" id="UP000181962"/>
    </source>
</evidence>
<proteinExistence type="inferred from homology"/>
<dbReference type="InterPro" id="IPR011990">
    <property type="entry name" value="TPR-like_helical_dom_sf"/>
</dbReference>